<name>A0A0F9EUW1_9ZZZZ</name>
<organism evidence="1">
    <name type="scientific">marine sediment metagenome</name>
    <dbReference type="NCBI Taxonomy" id="412755"/>
    <lineage>
        <taxon>unclassified sequences</taxon>
        <taxon>metagenomes</taxon>
        <taxon>ecological metagenomes</taxon>
    </lineage>
</organism>
<accession>A0A0F9EUW1</accession>
<sequence length="135" mass="14596">MVRYGYPDLKVEFDDAAAALIDMSQYIMDTPPSFDREQIIEEITAAGDSDEAHAKVGLTKVAPITMGGAFDDTATTGPDVIFNSIGDTRTLKITWGSTKTSEVECIITNYVRTPARGELTKFTVTLQPTGAVTEV</sequence>
<dbReference type="AlphaFoldDB" id="A0A0F9EUW1"/>
<dbReference type="EMBL" id="LAZR01023642">
    <property type="protein sequence ID" value="KKL77809.1"/>
    <property type="molecule type" value="Genomic_DNA"/>
</dbReference>
<proteinExistence type="predicted"/>
<comment type="caution">
    <text evidence="1">The sequence shown here is derived from an EMBL/GenBank/DDBJ whole genome shotgun (WGS) entry which is preliminary data.</text>
</comment>
<evidence type="ECO:0000313" key="1">
    <source>
        <dbReference type="EMBL" id="KKL77809.1"/>
    </source>
</evidence>
<protein>
    <submittedName>
        <fullName evidence="1">Uncharacterized protein</fullName>
    </submittedName>
</protein>
<gene>
    <name evidence="1" type="ORF">LCGC14_2031160</name>
</gene>
<reference evidence="1" key="1">
    <citation type="journal article" date="2015" name="Nature">
        <title>Complex archaea that bridge the gap between prokaryotes and eukaryotes.</title>
        <authorList>
            <person name="Spang A."/>
            <person name="Saw J.H."/>
            <person name="Jorgensen S.L."/>
            <person name="Zaremba-Niedzwiedzka K."/>
            <person name="Martijn J."/>
            <person name="Lind A.E."/>
            <person name="van Eijk R."/>
            <person name="Schleper C."/>
            <person name="Guy L."/>
            <person name="Ettema T.J."/>
        </authorList>
    </citation>
    <scope>NUCLEOTIDE SEQUENCE</scope>
</reference>